<keyword evidence="2" id="KW-0067">ATP-binding</keyword>
<protein>
    <submittedName>
        <fullName evidence="4">Flagellum site-determining protein YlxH</fullName>
    </submittedName>
</protein>
<keyword evidence="1" id="KW-0547">Nucleotide-binding</keyword>
<dbReference type="EMBL" id="LKET01000029">
    <property type="protein sequence ID" value="KPU44706.1"/>
    <property type="molecule type" value="Genomic_DNA"/>
</dbReference>
<dbReference type="Gene3D" id="3.40.50.300">
    <property type="entry name" value="P-loop containing nucleotide triphosphate hydrolases"/>
    <property type="match status" value="1"/>
</dbReference>
<dbReference type="PANTHER" id="PTHR43384">
    <property type="entry name" value="SEPTUM SITE-DETERMINING PROTEIN MIND HOMOLOG, CHLOROPLASTIC-RELATED"/>
    <property type="match status" value="1"/>
</dbReference>
<dbReference type="CDD" id="cd02038">
    <property type="entry name" value="FlhG-like"/>
    <property type="match status" value="1"/>
</dbReference>
<dbReference type="GO" id="GO:0005829">
    <property type="term" value="C:cytosol"/>
    <property type="evidence" value="ECO:0007669"/>
    <property type="project" value="TreeGrafter"/>
</dbReference>
<proteinExistence type="predicted"/>
<dbReference type="PIRSF" id="PIRSF003092">
    <property type="entry name" value="MinD"/>
    <property type="match status" value="1"/>
</dbReference>
<gene>
    <name evidence="4" type="primary">ylxH</name>
    <name evidence="4" type="ORF">OXPF_17920</name>
</gene>
<comment type="caution">
    <text evidence="4">The sequence shown here is derived from an EMBL/GenBank/DDBJ whole genome shotgun (WGS) entry which is preliminary data.</text>
</comment>
<dbReference type="Pfam" id="PF13614">
    <property type="entry name" value="AAA_31"/>
    <property type="match status" value="1"/>
</dbReference>
<dbReference type="PATRIC" id="fig|36849.3.peg.1886"/>
<name>A0A0P8YC57_9CLOT</name>
<dbReference type="GO" id="GO:0005524">
    <property type="term" value="F:ATP binding"/>
    <property type="evidence" value="ECO:0007669"/>
    <property type="project" value="UniProtKB-KW"/>
</dbReference>
<keyword evidence="5" id="KW-1185">Reference proteome</keyword>
<dbReference type="Proteomes" id="UP000050326">
    <property type="component" value="Unassembled WGS sequence"/>
</dbReference>
<dbReference type="STRING" id="36849.OXPF_17920"/>
<evidence type="ECO:0000259" key="3">
    <source>
        <dbReference type="Pfam" id="PF13614"/>
    </source>
</evidence>
<dbReference type="GO" id="GO:0051782">
    <property type="term" value="P:negative regulation of cell division"/>
    <property type="evidence" value="ECO:0007669"/>
    <property type="project" value="TreeGrafter"/>
</dbReference>
<evidence type="ECO:0000256" key="2">
    <source>
        <dbReference type="ARBA" id="ARBA00022840"/>
    </source>
</evidence>
<evidence type="ECO:0000313" key="4">
    <source>
        <dbReference type="EMBL" id="KPU44706.1"/>
    </source>
</evidence>
<dbReference type="InterPro" id="IPR027417">
    <property type="entry name" value="P-loop_NTPase"/>
</dbReference>
<dbReference type="RefSeq" id="WP_054874844.1">
    <property type="nucleotide sequence ID" value="NZ_LKET01000029.1"/>
</dbReference>
<dbReference type="SUPFAM" id="SSF52540">
    <property type="entry name" value="P-loop containing nucleoside triphosphate hydrolases"/>
    <property type="match status" value="1"/>
</dbReference>
<dbReference type="AlphaFoldDB" id="A0A0P8YC57"/>
<dbReference type="GO" id="GO:0016887">
    <property type="term" value="F:ATP hydrolysis activity"/>
    <property type="evidence" value="ECO:0007669"/>
    <property type="project" value="TreeGrafter"/>
</dbReference>
<reference evidence="4 5" key="1">
    <citation type="submission" date="2015-09" db="EMBL/GenBank/DDBJ databases">
        <title>Genome sequence of Oxobacter pfennigii DSM 3222.</title>
        <authorList>
            <person name="Poehlein A."/>
            <person name="Bengelsdorf F.R."/>
            <person name="Schiel-Bengelsdorf B."/>
            <person name="Duerre P."/>
            <person name="Daniel R."/>
        </authorList>
    </citation>
    <scope>NUCLEOTIDE SEQUENCE [LARGE SCALE GENOMIC DNA]</scope>
    <source>
        <strain evidence="4 5">DSM 3222</strain>
    </source>
</reference>
<evidence type="ECO:0000256" key="1">
    <source>
        <dbReference type="ARBA" id="ARBA00022741"/>
    </source>
</evidence>
<dbReference type="InterPro" id="IPR025501">
    <property type="entry name" value="MinD_FleN"/>
</dbReference>
<dbReference type="OrthoDB" id="9816297at2"/>
<accession>A0A0P8YC57</accession>
<dbReference type="InterPro" id="IPR050625">
    <property type="entry name" value="ParA/MinD_ATPase"/>
</dbReference>
<dbReference type="PANTHER" id="PTHR43384:SF4">
    <property type="entry name" value="CELLULOSE BIOSYNTHESIS PROTEIN BCSQ-RELATED"/>
    <property type="match status" value="1"/>
</dbReference>
<sequence length="293" mass="31697">MDQAQNLRRHVAEYRKRKKKNKRDIRVITVASGKGGVGKTNFSVNLAIALKEQGNDVVVLDADLGLANVDVIIGVIAKSNLYDVIFSNKGINDILINGPGGIKVVPGGSGIESLAELTESQRKILSDKFSDLKDTDILIVDTGAGISKNILGFIAVSDEVIVVTTPEPTAITDAYSLMKVTLSHLPKTRINLVVNRAMTPKQGEVTYQRLSRAVKNFLNKDVNYLGYVIDDLKVRAAVMDQIPFKVAYPSCDASKCLNTIAASLLGNEVETKSTGGGIKGFINKISYLFSKLD</sequence>
<dbReference type="GO" id="GO:0009898">
    <property type="term" value="C:cytoplasmic side of plasma membrane"/>
    <property type="evidence" value="ECO:0007669"/>
    <property type="project" value="TreeGrafter"/>
</dbReference>
<dbReference type="InterPro" id="IPR025669">
    <property type="entry name" value="AAA_dom"/>
</dbReference>
<organism evidence="4 5">
    <name type="scientific">Oxobacter pfennigii</name>
    <dbReference type="NCBI Taxonomy" id="36849"/>
    <lineage>
        <taxon>Bacteria</taxon>
        <taxon>Bacillati</taxon>
        <taxon>Bacillota</taxon>
        <taxon>Clostridia</taxon>
        <taxon>Eubacteriales</taxon>
        <taxon>Clostridiaceae</taxon>
        <taxon>Oxobacter</taxon>
    </lineage>
</organism>
<evidence type="ECO:0000313" key="5">
    <source>
        <dbReference type="Proteomes" id="UP000050326"/>
    </source>
</evidence>
<dbReference type="InterPro" id="IPR033875">
    <property type="entry name" value="FlhG"/>
</dbReference>
<feature type="domain" description="AAA" evidence="3">
    <location>
        <begin position="26"/>
        <end position="180"/>
    </location>
</feature>